<dbReference type="Proteomes" id="UP001180845">
    <property type="component" value="Unassembled WGS sequence"/>
</dbReference>
<sequence length="400" mass="44445">MITVRSVGSLTGDDAAAWDAIASKVSLYLSSAWLRSVESGDPTCEVRYLLVEEDRRLVAGMPVYEVVRETNRFYDVATQLRDSATVVGSGKRRILGNRRGYESRVLVADSFPRQTCDAAVEALKSHLDGLKPATAMYVPDGDLAAFSRLGMDASPALINARAQLRCTGGSFDDYLSTVSRNRRAQVRKERREFVKADHEMGRERLSACYEEAAPLLGNLQREYGHPTTDDGARSLLAGQARYLDDLSCVHTVRKSGRLVGFALTFSFADWIWVRAVGFDRAGLADAFEYFNLSFYEPLEVCYERRYKGLQLGMESLRAKKLRGATIEPLWMVPHGWSCGSEEQLSQRNAQVAAELTAPLQDAGLSGLDRYLVSAVDVRGTSSELVQAEEERGTPREDDLW</sequence>
<gene>
    <name evidence="1" type="ORF">JOF55_003712</name>
</gene>
<protein>
    <recommendedName>
        <fullName evidence="3">BioF2-like acetyltransferase domain-containing protein</fullName>
    </recommendedName>
</protein>
<keyword evidence="2" id="KW-1185">Reference proteome</keyword>
<organism evidence="1 2">
    <name type="scientific">Haloactinomyces albus</name>
    <dbReference type="NCBI Taxonomy" id="1352928"/>
    <lineage>
        <taxon>Bacteria</taxon>
        <taxon>Bacillati</taxon>
        <taxon>Actinomycetota</taxon>
        <taxon>Actinomycetes</taxon>
        <taxon>Actinopolysporales</taxon>
        <taxon>Actinopolysporaceae</taxon>
        <taxon>Haloactinomyces</taxon>
    </lineage>
</organism>
<dbReference type="InterPro" id="IPR016181">
    <property type="entry name" value="Acyl_CoA_acyltransferase"/>
</dbReference>
<accession>A0AAE3ZEN0</accession>
<evidence type="ECO:0000313" key="2">
    <source>
        <dbReference type="Proteomes" id="UP001180845"/>
    </source>
</evidence>
<comment type="caution">
    <text evidence="1">The sequence shown here is derived from an EMBL/GenBank/DDBJ whole genome shotgun (WGS) entry which is preliminary data.</text>
</comment>
<dbReference type="Pfam" id="PF04339">
    <property type="entry name" value="FemAB_like"/>
    <property type="match status" value="1"/>
</dbReference>
<dbReference type="InterPro" id="IPR007434">
    <property type="entry name" value="FemAB-like"/>
</dbReference>
<reference evidence="1" key="1">
    <citation type="submission" date="2023-07" db="EMBL/GenBank/DDBJ databases">
        <title>Sequencing the genomes of 1000 actinobacteria strains.</title>
        <authorList>
            <person name="Klenk H.-P."/>
        </authorList>
    </citation>
    <scope>NUCLEOTIDE SEQUENCE</scope>
    <source>
        <strain evidence="1">DSM 45977</strain>
    </source>
</reference>
<evidence type="ECO:0008006" key="3">
    <source>
        <dbReference type="Google" id="ProtNLM"/>
    </source>
</evidence>
<evidence type="ECO:0000313" key="1">
    <source>
        <dbReference type="EMBL" id="MDR7303531.1"/>
    </source>
</evidence>
<proteinExistence type="predicted"/>
<dbReference type="EMBL" id="JAVDXW010000001">
    <property type="protein sequence ID" value="MDR7303531.1"/>
    <property type="molecule type" value="Genomic_DNA"/>
</dbReference>
<dbReference type="SUPFAM" id="SSF55729">
    <property type="entry name" value="Acyl-CoA N-acyltransferases (Nat)"/>
    <property type="match status" value="1"/>
</dbReference>
<name>A0AAE3ZEN0_9ACTN</name>
<dbReference type="AlphaFoldDB" id="A0AAE3ZEN0"/>